<feature type="transmembrane region" description="Helical" evidence="1">
    <location>
        <begin position="108"/>
        <end position="128"/>
    </location>
</feature>
<keyword evidence="3" id="KW-1185">Reference proteome</keyword>
<dbReference type="AlphaFoldDB" id="A0A437J4G6"/>
<dbReference type="GO" id="GO:0005886">
    <property type="term" value="C:plasma membrane"/>
    <property type="evidence" value="ECO:0007669"/>
    <property type="project" value="TreeGrafter"/>
</dbReference>
<protein>
    <recommendedName>
        <fullName evidence="4">HdeD family acid-resistance protein</fullName>
    </recommendedName>
</protein>
<dbReference type="OrthoDB" id="7581334at2"/>
<evidence type="ECO:0008006" key="4">
    <source>
        <dbReference type="Google" id="ProtNLM"/>
    </source>
</evidence>
<reference evidence="2 3" key="1">
    <citation type="submission" date="2019-01" db="EMBL/GenBank/DDBJ databases">
        <authorList>
            <person name="Chen W.-M."/>
        </authorList>
    </citation>
    <scope>NUCLEOTIDE SEQUENCE [LARGE SCALE GENOMIC DNA]</scope>
    <source>
        <strain evidence="2 3">TLA-22</strain>
    </source>
</reference>
<dbReference type="EMBL" id="RZUL01000006">
    <property type="protein sequence ID" value="RVT39556.1"/>
    <property type="molecule type" value="Genomic_DNA"/>
</dbReference>
<gene>
    <name evidence="2" type="ORF">ENE74_14405</name>
</gene>
<name>A0A437J4G6_9SPHN</name>
<feature type="transmembrane region" description="Helical" evidence="1">
    <location>
        <begin position="135"/>
        <end position="154"/>
    </location>
</feature>
<dbReference type="PANTHER" id="PTHR34989:SF1">
    <property type="entry name" value="PROTEIN HDED"/>
    <property type="match status" value="1"/>
</dbReference>
<keyword evidence="1" id="KW-0472">Membrane</keyword>
<evidence type="ECO:0000313" key="2">
    <source>
        <dbReference type="EMBL" id="RVT39556.1"/>
    </source>
</evidence>
<sequence length="188" mass="19969">MATDYRSRIDGIAGDHDRPGHAGWGWVVGYGIALLLLGLMPFLQPVMAGLALAWIVGIVLIAAGALVLWAGISGRGWRNRWIDIAIGILSLLTGGAMLASPMLGALSLAWMLGFWLVVCGIAELAVIASARLHRGWLAVMGVIDIVLGCFLFAADPVTALAFLGFALGISLIFRGMSLLFLGLRLRQF</sequence>
<dbReference type="Proteomes" id="UP000282977">
    <property type="component" value="Unassembled WGS sequence"/>
</dbReference>
<proteinExistence type="predicted"/>
<accession>A0A437J4G6</accession>
<comment type="caution">
    <text evidence="2">The sequence shown here is derived from an EMBL/GenBank/DDBJ whole genome shotgun (WGS) entry which is preliminary data.</text>
</comment>
<feature type="transmembrane region" description="Helical" evidence="1">
    <location>
        <begin position="160"/>
        <end position="183"/>
    </location>
</feature>
<evidence type="ECO:0000256" key="1">
    <source>
        <dbReference type="SAM" id="Phobius"/>
    </source>
</evidence>
<feature type="transmembrane region" description="Helical" evidence="1">
    <location>
        <begin position="46"/>
        <end position="69"/>
    </location>
</feature>
<dbReference type="PANTHER" id="PTHR34989">
    <property type="entry name" value="PROTEIN HDED"/>
    <property type="match status" value="1"/>
</dbReference>
<dbReference type="InterPro" id="IPR052712">
    <property type="entry name" value="Acid_resist_chaperone_HdeD"/>
</dbReference>
<dbReference type="Pfam" id="PF03729">
    <property type="entry name" value="DUF308"/>
    <property type="match status" value="1"/>
</dbReference>
<organism evidence="2 3">
    <name type="scientific">Sphingobium algorifonticola</name>
    <dbReference type="NCBI Taxonomy" id="2008318"/>
    <lineage>
        <taxon>Bacteria</taxon>
        <taxon>Pseudomonadati</taxon>
        <taxon>Pseudomonadota</taxon>
        <taxon>Alphaproteobacteria</taxon>
        <taxon>Sphingomonadales</taxon>
        <taxon>Sphingomonadaceae</taxon>
        <taxon>Sphingobium</taxon>
    </lineage>
</organism>
<feature type="transmembrane region" description="Helical" evidence="1">
    <location>
        <begin position="81"/>
        <end position="102"/>
    </location>
</feature>
<keyword evidence="1" id="KW-1133">Transmembrane helix</keyword>
<evidence type="ECO:0000313" key="3">
    <source>
        <dbReference type="Proteomes" id="UP000282977"/>
    </source>
</evidence>
<dbReference type="RefSeq" id="WP_127691641.1">
    <property type="nucleotide sequence ID" value="NZ_RZUL01000006.1"/>
</dbReference>
<keyword evidence="1" id="KW-0812">Transmembrane</keyword>
<feature type="transmembrane region" description="Helical" evidence="1">
    <location>
        <begin position="21"/>
        <end position="40"/>
    </location>
</feature>
<dbReference type="InterPro" id="IPR005325">
    <property type="entry name" value="DUF308_memb"/>
</dbReference>